<protein>
    <submittedName>
        <fullName evidence="1">Uncharacterized protein</fullName>
    </submittedName>
</protein>
<evidence type="ECO:0000313" key="2">
    <source>
        <dbReference type="Proteomes" id="UP000182725"/>
    </source>
</evidence>
<evidence type="ECO:0000313" key="1">
    <source>
        <dbReference type="EMBL" id="SEF11166.1"/>
    </source>
</evidence>
<dbReference type="AlphaFoldDB" id="A0A1H5PBN4"/>
<accession>A0A1H5PBN4</accession>
<dbReference type="Proteomes" id="UP000182725">
    <property type="component" value="Unassembled WGS sequence"/>
</dbReference>
<organism evidence="1 2">
    <name type="scientific">Arthrobacter alpinus</name>
    <dbReference type="NCBI Taxonomy" id="656366"/>
    <lineage>
        <taxon>Bacteria</taxon>
        <taxon>Bacillati</taxon>
        <taxon>Actinomycetota</taxon>
        <taxon>Actinomycetes</taxon>
        <taxon>Micrococcales</taxon>
        <taxon>Micrococcaceae</taxon>
        <taxon>Arthrobacter</taxon>
    </lineage>
</organism>
<sequence>MPKQRDRPIAPSVSMTIPSWMAGENPAGLGEMCSWEMTQIGESPTDYLVRTKEGVHGTKPKFLVSQKMSDAKSHGGPGAYISRTNRLRSMDKLVPPQTWELAKKFHDKVLENNPDEPSAFLAAVSMLIAAAPTSEILADVIQKVFSEVIIPTAPGASCHIIEVSTRLSYRFTANRALLDTRRPMLDLEDDQAGLIFQTASHLTSDTTLGLSSYLDCMGSSLSPYVWAFTVGRPGAVVLFVFGKALTGQYDLPRDVIQLLAPSMHLKQERGSDNRPQIESKVYEQAANWWVRQLDILFSVATEPANYVHEGAYDPMMAVQKLLTLEQTFRDCQSIATNTRDQHAKISLAFQALTRMEGLVSHWNLNKMLSLTEAQELLEAVKKEIPEQIHTVYLPRAEKALAALQFIQKGFFLADRHGEENVTLPRKNGDDESVPRAKASKEWLLLYRNSLHGFDQKSTARQAALLAAHNGQIPGEIADLAWLHLLAIMANPKLLIRFKISSSDT</sequence>
<reference evidence="1 2" key="1">
    <citation type="submission" date="2016-10" db="EMBL/GenBank/DDBJ databases">
        <authorList>
            <person name="de Groot N.N."/>
        </authorList>
    </citation>
    <scope>NUCLEOTIDE SEQUENCE [LARGE SCALE GENOMIC DNA]</scope>
    <source>
        <strain evidence="1 2">DSM 22274</strain>
    </source>
</reference>
<gene>
    <name evidence="1" type="ORF">SAMN04489740_4074</name>
</gene>
<dbReference type="EMBL" id="FNTV01000002">
    <property type="protein sequence ID" value="SEF11166.1"/>
    <property type="molecule type" value="Genomic_DNA"/>
</dbReference>
<name>A0A1H5PBN4_9MICC</name>
<proteinExistence type="predicted"/>